<dbReference type="CDD" id="cd02440">
    <property type="entry name" value="AdoMet_MTases"/>
    <property type="match status" value="1"/>
</dbReference>
<keyword evidence="4" id="KW-1185">Reference proteome</keyword>
<dbReference type="GO" id="GO:0032259">
    <property type="term" value="P:methylation"/>
    <property type="evidence" value="ECO:0007669"/>
    <property type="project" value="UniProtKB-KW"/>
</dbReference>
<dbReference type="OrthoDB" id="7569661at2"/>
<dbReference type="Proteomes" id="UP000321250">
    <property type="component" value="Unassembled WGS sequence"/>
</dbReference>
<keyword evidence="1 3" id="KW-0808">Transferase</keyword>
<evidence type="ECO:0000256" key="1">
    <source>
        <dbReference type="ARBA" id="ARBA00022679"/>
    </source>
</evidence>
<proteinExistence type="predicted"/>
<evidence type="ECO:0000259" key="2">
    <source>
        <dbReference type="Pfam" id="PF13649"/>
    </source>
</evidence>
<protein>
    <submittedName>
        <fullName evidence="3">Class I SAM-dependent methyltransferase</fullName>
    </submittedName>
</protein>
<organism evidence="3 4">
    <name type="scientific">Sphingomonas ginsenosidivorax</name>
    <dbReference type="NCBI Taxonomy" id="862135"/>
    <lineage>
        <taxon>Bacteria</taxon>
        <taxon>Pseudomonadati</taxon>
        <taxon>Pseudomonadota</taxon>
        <taxon>Alphaproteobacteria</taxon>
        <taxon>Sphingomonadales</taxon>
        <taxon>Sphingomonadaceae</taxon>
        <taxon>Sphingomonas</taxon>
    </lineage>
</organism>
<dbReference type="Gene3D" id="3.40.50.150">
    <property type="entry name" value="Vaccinia Virus protein VP39"/>
    <property type="match status" value="1"/>
</dbReference>
<dbReference type="EMBL" id="VOQR01000001">
    <property type="protein sequence ID" value="TXC71992.1"/>
    <property type="molecule type" value="Genomic_DNA"/>
</dbReference>
<dbReference type="PANTHER" id="PTHR43861">
    <property type="entry name" value="TRANS-ACONITATE 2-METHYLTRANSFERASE-RELATED"/>
    <property type="match status" value="1"/>
</dbReference>
<dbReference type="InterPro" id="IPR029063">
    <property type="entry name" value="SAM-dependent_MTases_sf"/>
</dbReference>
<feature type="domain" description="Methyltransferase" evidence="2">
    <location>
        <begin position="48"/>
        <end position="138"/>
    </location>
</feature>
<keyword evidence="3" id="KW-0489">Methyltransferase</keyword>
<dbReference type="RefSeq" id="WP_147083269.1">
    <property type="nucleotide sequence ID" value="NZ_VOQR01000001.1"/>
</dbReference>
<dbReference type="SUPFAM" id="SSF53335">
    <property type="entry name" value="S-adenosyl-L-methionine-dependent methyltransferases"/>
    <property type="match status" value="1"/>
</dbReference>
<evidence type="ECO:0000313" key="3">
    <source>
        <dbReference type="EMBL" id="TXC71992.1"/>
    </source>
</evidence>
<dbReference type="InterPro" id="IPR041698">
    <property type="entry name" value="Methyltransf_25"/>
</dbReference>
<sequence length="235" mass="26288">MTAVSEIYSRGYCDTYAALYIDPWPAKHAANLRILDFLLDRGPQTRWLDLACGQAWHFAHLAGRAQMTGVDASASQLAKARIAAPHATFVCDDLRTFEPTPDAFDLITVFWGAYCYLADWSQIATLLTKAVSALRPDGSIYIEVLPIEAIDTFDSSSFAKTTGFRSRRAGQSNHWIYRDTGGLHRMMSPPTRCFEALFEGRFHHVRVHDDGCFMQHLVAYRRLACGRPAQADPPG</sequence>
<dbReference type="GO" id="GO:0008168">
    <property type="term" value="F:methyltransferase activity"/>
    <property type="evidence" value="ECO:0007669"/>
    <property type="project" value="UniProtKB-KW"/>
</dbReference>
<accession>A0A5C6UGS3</accession>
<dbReference type="Pfam" id="PF13649">
    <property type="entry name" value="Methyltransf_25"/>
    <property type="match status" value="1"/>
</dbReference>
<gene>
    <name evidence="3" type="ORF">FSB78_14285</name>
</gene>
<name>A0A5C6UGS3_9SPHN</name>
<dbReference type="AlphaFoldDB" id="A0A5C6UGS3"/>
<evidence type="ECO:0000313" key="4">
    <source>
        <dbReference type="Proteomes" id="UP000321250"/>
    </source>
</evidence>
<reference evidence="3 4" key="1">
    <citation type="journal article" date="2013" name="Antonie Van Leeuwenhoek">
        <title>Sphingomonas ginsenosidivorax sp. nov., with the ability to transform ginsenosides.</title>
        <authorList>
            <person name="Jin X.F."/>
            <person name="Kim J.K."/>
            <person name="Liu Q.M."/>
            <person name="Kang M.S."/>
            <person name="He D."/>
            <person name="Jin F.X."/>
            <person name="Kim S.C."/>
            <person name="Im W.T."/>
        </authorList>
    </citation>
    <scope>NUCLEOTIDE SEQUENCE [LARGE SCALE GENOMIC DNA]</scope>
    <source>
        <strain evidence="3 4">KHI67</strain>
    </source>
</reference>
<comment type="caution">
    <text evidence="3">The sequence shown here is derived from an EMBL/GenBank/DDBJ whole genome shotgun (WGS) entry which is preliminary data.</text>
</comment>